<dbReference type="RefSeq" id="WP_068719394.1">
    <property type="nucleotide sequence ID" value="NZ_LWDV01000010.1"/>
</dbReference>
<reference evidence="2" key="1">
    <citation type="submission" date="2016-07" db="EMBL/GenBank/DDBJ databases">
        <authorList>
            <person name="Florea S."/>
            <person name="Webb J.S."/>
            <person name="Jaromczyk J."/>
            <person name="Schardl C.L."/>
        </authorList>
    </citation>
    <scope>NUCLEOTIDE SEQUENCE [LARGE SCALE GENOMIC DNA]</scope>
    <source>
        <strain evidence="2">Z6</strain>
    </source>
</reference>
<dbReference type="EMBL" id="LWDV01000010">
    <property type="protein sequence ID" value="OCL25482.1"/>
    <property type="molecule type" value="Genomic_DNA"/>
</dbReference>
<protein>
    <recommendedName>
        <fullName evidence="3">DUF2993 domain-containing protein</fullName>
    </recommendedName>
</protein>
<evidence type="ECO:0000313" key="2">
    <source>
        <dbReference type="Proteomes" id="UP000093514"/>
    </source>
</evidence>
<dbReference type="InterPro" id="IPR021373">
    <property type="entry name" value="DUF2993"/>
</dbReference>
<organism evidence="1 2">
    <name type="scientific">Orenia metallireducens</name>
    <dbReference type="NCBI Taxonomy" id="1413210"/>
    <lineage>
        <taxon>Bacteria</taxon>
        <taxon>Bacillati</taxon>
        <taxon>Bacillota</taxon>
        <taxon>Clostridia</taxon>
        <taxon>Halanaerobiales</taxon>
        <taxon>Halobacteroidaceae</taxon>
        <taxon>Orenia</taxon>
    </lineage>
</organism>
<proteinExistence type="predicted"/>
<comment type="caution">
    <text evidence="1">The sequence shown here is derived from an EMBL/GenBank/DDBJ whole genome shotgun (WGS) entry which is preliminary data.</text>
</comment>
<dbReference type="OrthoDB" id="2111570at2"/>
<dbReference type="Pfam" id="PF11209">
    <property type="entry name" value="LmeA"/>
    <property type="match status" value="1"/>
</dbReference>
<accession>A0A1C0A5R1</accession>
<evidence type="ECO:0000313" key="1">
    <source>
        <dbReference type="EMBL" id="OCL25482.1"/>
    </source>
</evidence>
<keyword evidence="2" id="KW-1185">Reference proteome</keyword>
<evidence type="ECO:0008006" key="3">
    <source>
        <dbReference type="Google" id="ProtNLM"/>
    </source>
</evidence>
<reference evidence="1 2" key="2">
    <citation type="submission" date="2016-08" db="EMBL/GenBank/DDBJ databases">
        <title>Orenia metallireducens sp. nov. strain Z6, a Novel Metal-reducing Firmicute from the Deep Subsurface.</title>
        <authorList>
            <person name="Maxim B.I."/>
            <person name="Kenneth K."/>
            <person name="Flynn T.M."/>
            <person name="Oloughlin E.J."/>
            <person name="Locke R.A."/>
            <person name="Weber J.R."/>
            <person name="Egan S.M."/>
            <person name="Mackie R.I."/>
            <person name="Cann I.K."/>
        </authorList>
    </citation>
    <scope>NUCLEOTIDE SEQUENCE [LARGE SCALE GENOMIC DNA]</scope>
    <source>
        <strain evidence="1 2">Z6</strain>
    </source>
</reference>
<name>A0A1C0A5R1_9FIRM</name>
<dbReference type="AlphaFoldDB" id="A0A1C0A5R1"/>
<sequence length="229" mass="26532">MRNFKVLLIIFILLILAFMQFYLPESISQRLSSTLREEVDKSDRLEVDIDSFPAIELLIGRVDNLEISADNLIIDSLPINKFEGEFKDLKVKKIEGQWQVTEGKNTYLNLKVLEKALNQYLVSREELNIFDKFKMELLKNKVMMTGDIQFFNANVNIQLAGNFVVKDKDTIVFNSDELAVENIIIPKSLIEQIKDKLQFEIDFADLPFPVEIQQVNLEEDSLKILGENR</sequence>
<gene>
    <name evidence="1" type="ORF">U472_14135</name>
</gene>
<dbReference type="Proteomes" id="UP000093514">
    <property type="component" value="Unassembled WGS sequence"/>
</dbReference>